<dbReference type="InterPro" id="IPR021109">
    <property type="entry name" value="Peptidase_aspartic_dom_sf"/>
</dbReference>
<dbReference type="PROSITE" id="PS50994">
    <property type="entry name" value="INTEGRASE"/>
    <property type="match status" value="1"/>
</dbReference>
<dbReference type="Gene3D" id="3.30.420.10">
    <property type="entry name" value="Ribonuclease H-like superfamily/Ribonuclease H"/>
    <property type="match status" value="3"/>
</dbReference>
<dbReference type="Pfam" id="PF17919">
    <property type="entry name" value="RT_RNaseH_2"/>
    <property type="match status" value="1"/>
</dbReference>
<feature type="domain" description="RNase H type-1" evidence="3">
    <location>
        <begin position="1021"/>
        <end position="1150"/>
    </location>
</feature>
<dbReference type="InterPro" id="IPR043128">
    <property type="entry name" value="Rev_trsase/Diguanyl_cyclase"/>
</dbReference>
<dbReference type="Gene3D" id="2.40.70.10">
    <property type="entry name" value="Acid Proteases"/>
    <property type="match status" value="1"/>
</dbReference>
<dbReference type="SUPFAM" id="SSF53098">
    <property type="entry name" value="Ribonuclease H-like"/>
    <property type="match status" value="2"/>
</dbReference>
<evidence type="ECO:0000259" key="4">
    <source>
        <dbReference type="PROSITE" id="PS50994"/>
    </source>
</evidence>
<protein>
    <submittedName>
        <fullName evidence="5">Uncharacterized protein</fullName>
    </submittedName>
</protein>
<dbReference type="Pfam" id="PF13456">
    <property type="entry name" value="RVT_3"/>
    <property type="match status" value="1"/>
</dbReference>
<dbReference type="InterPro" id="IPR043502">
    <property type="entry name" value="DNA/RNA_pol_sf"/>
</dbReference>
<proteinExistence type="predicted"/>
<dbReference type="PROSITE" id="PS50879">
    <property type="entry name" value="RNASE_H_1"/>
    <property type="match status" value="1"/>
</dbReference>
<evidence type="ECO:0000256" key="2">
    <source>
        <dbReference type="SAM" id="MobiDB-lite"/>
    </source>
</evidence>
<accession>A0A2N9EPT4</accession>
<dbReference type="InterPro" id="IPR032675">
    <property type="entry name" value="LRR_dom_sf"/>
</dbReference>
<name>A0A2N9EPT4_FAGSY</name>
<feature type="region of interest" description="Disordered" evidence="2">
    <location>
        <begin position="406"/>
        <end position="429"/>
    </location>
</feature>
<dbReference type="GO" id="GO:0003676">
    <property type="term" value="F:nucleic acid binding"/>
    <property type="evidence" value="ECO:0007669"/>
    <property type="project" value="InterPro"/>
</dbReference>
<dbReference type="InterPro" id="IPR000477">
    <property type="entry name" value="RT_dom"/>
</dbReference>
<dbReference type="SUPFAM" id="SSF52058">
    <property type="entry name" value="L domain-like"/>
    <property type="match status" value="1"/>
</dbReference>
<dbReference type="GO" id="GO:0004523">
    <property type="term" value="F:RNA-DNA hybrid ribonuclease activity"/>
    <property type="evidence" value="ECO:0007669"/>
    <property type="project" value="InterPro"/>
</dbReference>
<sequence>MSRTGVLQREFRGLKPCDHYSTLRSRTGNGLLDGGSPAHHVSSNLTEPRRPRGLTKRDKKPFSPISATSVGAVCGKHASLPFTALIQDCMELTRQNQVLNQKLLQRETEKGKEKDKGKSKERGDAESRQERQQEQQQEQQITVEESSAKWEQEMKAMREQMGEMKDEFKGRAAKNLDDLVHRMDSLFTKTIISFPLPSKFRMPSLETFDGSKDPLDHLESFKTMMCLQGVPDKIMCRAFLTTLKGPARVWFKKLTSNSVGSFAQLSRSFFNHFIGGQRYGRPTTHLLNVKQKEGETLRSYLTRFNKEMLLVNEADDKVVLTAFISGLQSGDFLFSVYKDPSSTMTEMMNDPALKWPGKLLTDPDKRPRDNYCRFHRDHGHNTEDCYDLKRQIEELIKQGKLQKFVERGQKEGRPQGTRQQRPPAEVLLRPPPLGEIHVITGGMVAEGTSRSSRKAYARQIHNVLVTQKTDKKPRLEDLPITFTEEDAGKVFQPHDDALVVTLEIAGYSTRRVLIDNGSSADIIYLTAFQQMKIGKDQLRPIETPLVSFAGTSVYPLEMIALQIIVGTYPKQATKKVDFLVVDCPSTYNVIIGRPTLNRLQAVTSTYHFLSHDDMPGISTEVIAHKLNVNPSTSPVKQKRWVFAPERNATVMEKVDKLLKAGFIREVYYPEWLANVVMVKKSTGKWRMCVDFTDLNKACPKDSYPLPQIDQLVDSTAGHKLLSFMDAFSGYNQIQMTEEDQEKTAFIISRGLFCYKVMPFGLKNAGATYQRLVNKMFHGQIGRNVEVYVDDMLVKSKQDEDHLADLKETFQALRRYNMKLNPTKCVFGVSSRKAAALNRFVSRSTDKCLPFFRTLRKAFQWTEECQKAFEELKVYLSSPPLLSPSKTGEELYLYLAVSASAVSSALIREEERIQRLVYYTSRALRGAEERYSNMEKLAFALLIALRKLRPYFQSHPIIVLTDYPFRKAMNKPDAAGRLVQWSIEMSEFHIDYRPRTAIKAQALADFIAEFTHPWKDEGESEEGETWTVNIDGSSTKEMSGAAVVLVSPKKDKFEYALQLRFRATNNEAKYKALLAGLKLSESMGIKNLTVKSDSQLIVGQVRGEYEAKEDRMKKYLTVVKNLLTHFKKVELLQIPREENEAADRLARLASLGIEIDGFIEIQGRLSTEEEMLLGGNLYKMGFSRPHLRCLSPEEADYVIREVHEGVCGNHSGARSLAHKLTRAGYYWPSLLHDATQYVKTCDKCQCFANVPRVPLEEITPITSPWPFAQWGLNIMGPFPVGIKQAKFLVVAIDYFTKWVEAEPLATISEKNVKGFVWKAIICRFGIPRVLISDNGKQFDNGPFKELWAKSMWVEELPSVLWAYRTTVRTPMKETPFKLTFGTEAVIPVEIGLTTLRTTFYKEEENEGQLRLNLDLFDETRERAARRIALYQGKMAKYYNTKVKLRRFEVGDWVLRKVIQATKDPSRGKLGPNWEGVHLEKKAVKKVPSLSVIKLDTQGVHSEKKAVKKVPSLSVIKLDTQGVHSEKKAVKNIPSLSVIKLDTQEKKAVKNVPSLSVIKLDTQSVHSEKKAVKKVPSLSVIKLDTQGVHLEKKAVKKVPSLSVIKLDIQGVHSEKKVVNNVPSLSVIKLDTQGVHSEKKAVKKVPSLSVIKLDTQGVHSEKKAVKNVPSLSVIKLDTQGVHSEKKAVKKVPSLSVIKLDTQGLHLEKKAVKNVPSLSVIKLDTQGVHSEKKAVKNVPSLSVIKLDTQGVHSEKKAVKKVPSLLVIKLDTQGVHSEKKAVKNVPSLSVIKLDTQGVHSEKKAVKKVPSLSIIKLNTQWEHSEKKIVKSVPSLPVIKLDTYGLSL</sequence>
<dbReference type="CDD" id="cd01647">
    <property type="entry name" value="RT_LTR"/>
    <property type="match status" value="1"/>
</dbReference>
<organism evidence="5">
    <name type="scientific">Fagus sylvatica</name>
    <name type="common">Beechnut</name>
    <dbReference type="NCBI Taxonomy" id="28930"/>
    <lineage>
        <taxon>Eukaryota</taxon>
        <taxon>Viridiplantae</taxon>
        <taxon>Streptophyta</taxon>
        <taxon>Embryophyta</taxon>
        <taxon>Tracheophyta</taxon>
        <taxon>Spermatophyta</taxon>
        <taxon>Magnoliopsida</taxon>
        <taxon>eudicotyledons</taxon>
        <taxon>Gunneridae</taxon>
        <taxon>Pentapetalae</taxon>
        <taxon>rosids</taxon>
        <taxon>fabids</taxon>
        <taxon>Fagales</taxon>
        <taxon>Fagaceae</taxon>
        <taxon>Fagus</taxon>
    </lineage>
</organism>
<dbReference type="SUPFAM" id="SSF56672">
    <property type="entry name" value="DNA/RNA polymerases"/>
    <property type="match status" value="1"/>
</dbReference>
<feature type="region of interest" description="Disordered" evidence="2">
    <location>
        <begin position="104"/>
        <end position="149"/>
    </location>
</feature>
<dbReference type="InterPro" id="IPR005162">
    <property type="entry name" value="Retrotrans_gag_dom"/>
</dbReference>
<dbReference type="InterPro" id="IPR002156">
    <property type="entry name" value="RNaseH_domain"/>
</dbReference>
<dbReference type="InterPro" id="IPR036397">
    <property type="entry name" value="RNaseH_sf"/>
</dbReference>
<dbReference type="CDD" id="cd00303">
    <property type="entry name" value="retropepsin_like"/>
    <property type="match status" value="1"/>
</dbReference>
<reference evidence="5" key="1">
    <citation type="submission" date="2018-02" db="EMBL/GenBank/DDBJ databases">
        <authorList>
            <person name="Cohen D.B."/>
            <person name="Kent A.D."/>
        </authorList>
    </citation>
    <scope>NUCLEOTIDE SEQUENCE</scope>
</reference>
<feature type="domain" description="Integrase catalytic" evidence="4">
    <location>
        <begin position="1261"/>
        <end position="1345"/>
    </location>
</feature>
<dbReference type="InterPro" id="IPR041577">
    <property type="entry name" value="RT_RNaseH_2"/>
</dbReference>
<dbReference type="GO" id="GO:0006310">
    <property type="term" value="P:DNA recombination"/>
    <property type="evidence" value="ECO:0007669"/>
    <property type="project" value="UniProtKB-KW"/>
</dbReference>
<evidence type="ECO:0000313" key="5">
    <source>
        <dbReference type="EMBL" id="SPC80847.1"/>
    </source>
</evidence>
<dbReference type="CDD" id="cd09279">
    <property type="entry name" value="RNase_HI_like"/>
    <property type="match status" value="1"/>
</dbReference>
<evidence type="ECO:0000259" key="3">
    <source>
        <dbReference type="PROSITE" id="PS50879"/>
    </source>
</evidence>
<gene>
    <name evidence="5" type="ORF">FSB_LOCUS8729</name>
</gene>
<dbReference type="PANTHER" id="PTHR48475">
    <property type="entry name" value="RIBONUCLEASE H"/>
    <property type="match status" value="1"/>
</dbReference>
<dbReference type="GO" id="GO:0015074">
    <property type="term" value="P:DNA integration"/>
    <property type="evidence" value="ECO:0007669"/>
    <property type="project" value="InterPro"/>
</dbReference>
<dbReference type="InterPro" id="IPR012337">
    <property type="entry name" value="RNaseH-like_sf"/>
</dbReference>
<dbReference type="InterPro" id="IPR041588">
    <property type="entry name" value="Integrase_H2C2"/>
</dbReference>
<keyword evidence="1" id="KW-0233">DNA recombination</keyword>
<dbReference type="Gene3D" id="3.10.10.10">
    <property type="entry name" value="HIV Type 1 Reverse Transcriptase, subunit A, domain 1"/>
    <property type="match status" value="1"/>
</dbReference>
<dbReference type="Gene3D" id="3.80.10.10">
    <property type="entry name" value="Ribonuclease Inhibitor"/>
    <property type="match status" value="2"/>
</dbReference>
<feature type="region of interest" description="Disordered" evidence="2">
    <location>
        <begin position="28"/>
        <end position="67"/>
    </location>
</feature>
<dbReference type="InterPro" id="IPR001584">
    <property type="entry name" value="Integrase_cat-core"/>
</dbReference>
<feature type="compositionally biased region" description="Basic and acidic residues" evidence="2">
    <location>
        <begin position="104"/>
        <end position="133"/>
    </location>
</feature>
<dbReference type="Gene3D" id="3.30.70.270">
    <property type="match status" value="2"/>
</dbReference>
<dbReference type="Pfam" id="PF03732">
    <property type="entry name" value="Retrotrans_gag"/>
    <property type="match status" value="1"/>
</dbReference>
<dbReference type="Pfam" id="PF17921">
    <property type="entry name" value="Integrase_H2C2"/>
    <property type="match status" value="1"/>
</dbReference>
<dbReference type="Pfam" id="PF00078">
    <property type="entry name" value="RVT_1"/>
    <property type="match status" value="1"/>
</dbReference>
<evidence type="ECO:0000256" key="1">
    <source>
        <dbReference type="ARBA" id="ARBA00023172"/>
    </source>
</evidence>
<dbReference type="PANTHER" id="PTHR48475:SF2">
    <property type="entry name" value="RIBONUCLEASE H"/>
    <property type="match status" value="1"/>
</dbReference>
<dbReference type="Gene3D" id="1.10.340.70">
    <property type="match status" value="1"/>
</dbReference>
<dbReference type="EMBL" id="OIVN01000475">
    <property type="protein sequence ID" value="SPC80847.1"/>
    <property type="molecule type" value="Genomic_DNA"/>
</dbReference>